<feature type="region of interest" description="Disordered" evidence="1">
    <location>
        <begin position="58"/>
        <end position="89"/>
    </location>
</feature>
<dbReference type="AlphaFoldDB" id="A0A645CSV9"/>
<reference evidence="2" key="1">
    <citation type="submission" date="2019-08" db="EMBL/GenBank/DDBJ databases">
        <authorList>
            <person name="Kucharzyk K."/>
            <person name="Murdoch R.W."/>
            <person name="Higgins S."/>
            <person name="Loffler F."/>
        </authorList>
    </citation>
    <scope>NUCLEOTIDE SEQUENCE</scope>
</reference>
<evidence type="ECO:0000313" key="2">
    <source>
        <dbReference type="EMBL" id="MPM79979.1"/>
    </source>
</evidence>
<dbReference type="EMBL" id="VSSQ01029730">
    <property type="protein sequence ID" value="MPM79979.1"/>
    <property type="molecule type" value="Genomic_DNA"/>
</dbReference>
<name>A0A645CSV9_9ZZZZ</name>
<proteinExistence type="predicted"/>
<sequence>MEGRLDGFGNVLGALDEEVVLGDRHRDAADIGFLEAVGSDERGIDLSGDRDHRHRVQVGIGQWGDQVGRTRAGGRDTDPDPSGGDGVALGGVPGALFVADQDVANGRIEKRIVCRQDCPARNAEGYFHAATLQ</sequence>
<protein>
    <submittedName>
        <fullName evidence="2">Uncharacterized protein</fullName>
    </submittedName>
</protein>
<accession>A0A645CSV9</accession>
<gene>
    <name evidence="2" type="ORF">SDC9_127022</name>
</gene>
<organism evidence="2">
    <name type="scientific">bioreactor metagenome</name>
    <dbReference type="NCBI Taxonomy" id="1076179"/>
    <lineage>
        <taxon>unclassified sequences</taxon>
        <taxon>metagenomes</taxon>
        <taxon>ecological metagenomes</taxon>
    </lineage>
</organism>
<comment type="caution">
    <text evidence="2">The sequence shown here is derived from an EMBL/GenBank/DDBJ whole genome shotgun (WGS) entry which is preliminary data.</text>
</comment>
<evidence type="ECO:0000256" key="1">
    <source>
        <dbReference type="SAM" id="MobiDB-lite"/>
    </source>
</evidence>